<keyword evidence="2" id="KW-1185">Reference proteome</keyword>
<dbReference type="Proteomes" id="UP000237640">
    <property type="component" value="Unassembled WGS sequence"/>
</dbReference>
<reference evidence="1 2" key="1">
    <citation type="submission" date="2018-03" db="EMBL/GenBank/DDBJ databases">
        <title>Genomic Encyclopedia of Archaeal and Bacterial Type Strains, Phase II (KMG-II): from individual species to whole genera.</title>
        <authorList>
            <person name="Goeker M."/>
        </authorList>
    </citation>
    <scope>NUCLEOTIDE SEQUENCE [LARGE SCALE GENOMIC DNA]</scope>
    <source>
        <strain evidence="1 2">DSM 25027</strain>
    </source>
</reference>
<evidence type="ECO:0000313" key="2">
    <source>
        <dbReference type="Proteomes" id="UP000237640"/>
    </source>
</evidence>
<accession>A0A2T0M9Q4</accession>
<gene>
    <name evidence="1" type="ORF">CLV81_2665</name>
</gene>
<organism evidence="1 2">
    <name type="scientific">Flagellimonas meridianipacifica</name>
    <dbReference type="NCBI Taxonomy" id="1080225"/>
    <lineage>
        <taxon>Bacteria</taxon>
        <taxon>Pseudomonadati</taxon>
        <taxon>Bacteroidota</taxon>
        <taxon>Flavobacteriia</taxon>
        <taxon>Flavobacteriales</taxon>
        <taxon>Flavobacteriaceae</taxon>
        <taxon>Flagellimonas</taxon>
    </lineage>
</organism>
<sequence>MKQIITFFLLASTFGAFGQSLQRDNLIGLHVINVELNDGVTMDEFQEFFVNKLIPEYEKHFMIRGHLVKSVRGEYKDKFGLVWVFATEPTRDYYFNDDGTPNDYELEGLAKVKPFEDELKRRFGSYEVDYKDDWVVQ</sequence>
<evidence type="ECO:0000313" key="1">
    <source>
        <dbReference type="EMBL" id="PRX54267.1"/>
    </source>
</evidence>
<dbReference type="EMBL" id="PVYX01000002">
    <property type="protein sequence ID" value="PRX54267.1"/>
    <property type="molecule type" value="Genomic_DNA"/>
</dbReference>
<comment type="caution">
    <text evidence="1">The sequence shown here is derived from an EMBL/GenBank/DDBJ whole genome shotgun (WGS) entry which is preliminary data.</text>
</comment>
<dbReference type="AlphaFoldDB" id="A0A2T0M9Q4"/>
<dbReference type="RefSeq" id="WP_106145559.1">
    <property type="nucleotide sequence ID" value="NZ_PVYX01000002.1"/>
</dbReference>
<name>A0A2T0M9Q4_9FLAO</name>
<protein>
    <submittedName>
        <fullName evidence="1">Uncharacterized protein</fullName>
    </submittedName>
</protein>
<proteinExistence type="predicted"/>